<accession>A0A5D2ND13</accession>
<dbReference type="CDD" id="cd03784">
    <property type="entry name" value="GT1_Gtf-like"/>
    <property type="match status" value="1"/>
</dbReference>
<evidence type="ECO:0000256" key="3">
    <source>
        <dbReference type="ARBA" id="ARBA00022679"/>
    </source>
</evidence>
<dbReference type="InterPro" id="IPR002213">
    <property type="entry name" value="UDP_glucos_trans"/>
</dbReference>
<organism evidence="5 6">
    <name type="scientific">Gossypium tomentosum</name>
    <name type="common">Hawaiian cotton</name>
    <name type="synonym">Gossypium sandvicense</name>
    <dbReference type="NCBI Taxonomy" id="34277"/>
    <lineage>
        <taxon>Eukaryota</taxon>
        <taxon>Viridiplantae</taxon>
        <taxon>Streptophyta</taxon>
        <taxon>Embryophyta</taxon>
        <taxon>Tracheophyta</taxon>
        <taxon>Spermatophyta</taxon>
        <taxon>Magnoliopsida</taxon>
        <taxon>eudicotyledons</taxon>
        <taxon>Gunneridae</taxon>
        <taxon>Pentapetalae</taxon>
        <taxon>rosids</taxon>
        <taxon>malvids</taxon>
        <taxon>Malvales</taxon>
        <taxon>Malvaceae</taxon>
        <taxon>Malvoideae</taxon>
        <taxon>Gossypium</taxon>
    </lineage>
</organism>
<sequence length="543" mass="60738">MGSQQIDIVMLPFMAHGHLIPFLSLATQIHHRTGFNIAIANTPLNIQYLRSTFHQHQHQHPPPWIHLFELPFNSAGHGLPPNSENTENLPLDQIGKLVISSVSLKTPFHNFLSDIIKKQGQPPLCIISDVFFGWVVEVANIMNTVNITFDTGGAYGILALFSFWLNLSDRKTESEEFNLPGFPERCKFHVSQLHEFMRNADGNDSWSRFLKPQLSSSLQSFGCLTNTAEELEPLGLDSLRKYTQFPVWPIGPLLPKQLLNKSPLSSSSSTTQHAGKSSGISAEKFLYISFGSQNTVSRSQMMELAIGLEKSWKPLIWVIRPPLGFDLKAEFRSEWLPEGFEARMKESNQGLLVKNWALQLEILSHKSTGAFLSHCGWNSIMESLSQGVKIIGWPMAAEQAFNSKMLVDEMGVSVELTRGVQSSISRTREKLEEIAHHIREAVKDEGSEKGSSIKAKDDFISAIKTRKQEVFEQYSRNLWPILHKRLNLFLLSTVTVATLMLMSSISGAAHIRSIPESHDSFAATCALPSKFAGTHLAPMNLPN</sequence>
<keyword evidence="2" id="KW-0328">Glycosyltransferase</keyword>
<keyword evidence="6" id="KW-1185">Reference proteome</keyword>
<dbReference type="SUPFAM" id="SSF53756">
    <property type="entry name" value="UDP-Glycosyltransferase/glycogen phosphorylase"/>
    <property type="match status" value="1"/>
</dbReference>
<dbReference type="EMBL" id="CM017620">
    <property type="protein sequence ID" value="TYI01927.1"/>
    <property type="molecule type" value="Genomic_DNA"/>
</dbReference>
<proteinExistence type="inferred from homology"/>
<dbReference type="Gene3D" id="3.40.50.2000">
    <property type="entry name" value="Glycogen Phosphorylase B"/>
    <property type="match status" value="2"/>
</dbReference>
<dbReference type="GO" id="GO:0035251">
    <property type="term" value="F:UDP-glucosyltransferase activity"/>
    <property type="evidence" value="ECO:0007669"/>
    <property type="project" value="TreeGrafter"/>
</dbReference>
<keyword evidence="3" id="KW-0808">Transferase</keyword>
<dbReference type="PANTHER" id="PTHR48047:SF107">
    <property type="entry name" value="UDP-GLYCOSYLTRANSFERASE 92A1-LIKE"/>
    <property type="match status" value="1"/>
</dbReference>
<evidence type="ECO:0000313" key="6">
    <source>
        <dbReference type="Proteomes" id="UP000322667"/>
    </source>
</evidence>
<dbReference type="Pfam" id="PF26168">
    <property type="entry name" value="Glyco_transf_N"/>
    <property type="match status" value="1"/>
</dbReference>
<dbReference type="Pfam" id="PF00201">
    <property type="entry name" value="UDPGT"/>
    <property type="match status" value="1"/>
</dbReference>
<feature type="domain" description="Glycosyltransferase N-terminal" evidence="4">
    <location>
        <begin position="5"/>
        <end position="255"/>
    </location>
</feature>
<gene>
    <name evidence="5" type="ORF">ES332_A11G233600v1</name>
</gene>
<reference evidence="5 6" key="1">
    <citation type="submission" date="2019-07" db="EMBL/GenBank/DDBJ databases">
        <title>WGS assembly of Gossypium tomentosum.</title>
        <authorList>
            <person name="Chen Z.J."/>
            <person name="Sreedasyam A."/>
            <person name="Ando A."/>
            <person name="Song Q."/>
            <person name="De L."/>
            <person name="Hulse-Kemp A."/>
            <person name="Ding M."/>
            <person name="Ye W."/>
            <person name="Kirkbride R."/>
            <person name="Jenkins J."/>
            <person name="Plott C."/>
            <person name="Lovell J."/>
            <person name="Lin Y.-M."/>
            <person name="Vaughn R."/>
            <person name="Liu B."/>
            <person name="Li W."/>
            <person name="Simpson S."/>
            <person name="Scheffler B."/>
            <person name="Saski C."/>
            <person name="Grover C."/>
            <person name="Hu G."/>
            <person name="Conover J."/>
            <person name="Carlson J."/>
            <person name="Shu S."/>
            <person name="Boston L."/>
            <person name="Williams M."/>
            <person name="Peterson D."/>
            <person name="Mcgee K."/>
            <person name="Jones D."/>
            <person name="Wendel J."/>
            <person name="Stelly D."/>
            <person name="Grimwood J."/>
            <person name="Schmutz J."/>
        </authorList>
    </citation>
    <scope>NUCLEOTIDE SEQUENCE [LARGE SCALE GENOMIC DNA]</scope>
    <source>
        <strain evidence="5">7179.01</strain>
    </source>
</reference>
<dbReference type="FunFam" id="3.40.50.2000:FF:000103">
    <property type="entry name" value="Glycosyltransferase"/>
    <property type="match status" value="1"/>
</dbReference>
<dbReference type="PANTHER" id="PTHR48047">
    <property type="entry name" value="GLYCOSYLTRANSFERASE"/>
    <property type="match status" value="1"/>
</dbReference>
<comment type="similarity">
    <text evidence="1">Belongs to the UDP-glycosyltransferase family.</text>
</comment>
<dbReference type="FunFam" id="3.40.50.2000:FF:000056">
    <property type="entry name" value="Glycosyltransferase"/>
    <property type="match status" value="1"/>
</dbReference>
<evidence type="ECO:0000313" key="5">
    <source>
        <dbReference type="EMBL" id="TYI01927.1"/>
    </source>
</evidence>
<dbReference type="AlphaFoldDB" id="A0A5D2ND13"/>
<evidence type="ECO:0000259" key="4">
    <source>
        <dbReference type="Pfam" id="PF26168"/>
    </source>
</evidence>
<dbReference type="Proteomes" id="UP000322667">
    <property type="component" value="Chromosome A11"/>
</dbReference>
<dbReference type="InterPro" id="IPR058980">
    <property type="entry name" value="Glyco_transf_N"/>
</dbReference>
<name>A0A5D2ND13_GOSTO</name>
<evidence type="ECO:0000256" key="1">
    <source>
        <dbReference type="ARBA" id="ARBA00009995"/>
    </source>
</evidence>
<protein>
    <recommendedName>
        <fullName evidence="4">Glycosyltransferase N-terminal domain-containing protein</fullName>
    </recommendedName>
</protein>
<evidence type="ECO:0000256" key="2">
    <source>
        <dbReference type="ARBA" id="ARBA00022676"/>
    </source>
</evidence>